<proteinExistence type="inferred from homology"/>
<dbReference type="Pfam" id="PF13561">
    <property type="entry name" value="adh_short_C2"/>
    <property type="match status" value="1"/>
</dbReference>
<dbReference type="PRINTS" id="PR00081">
    <property type="entry name" value="GDHRDH"/>
</dbReference>
<dbReference type="Gene3D" id="3.40.50.720">
    <property type="entry name" value="NAD(P)-binding Rossmann-like Domain"/>
    <property type="match status" value="1"/>
</dbReference>
<dbReference type="InterPro" id="IPR002347">
    <property type="entry name" value="SDR_fam"/>
</dbReference>
<evidence type="ECO:0000313" key="3">
    <source>
        <dbReference type="EMBL" id="MBS2552843.1"/>
    </source>
</evidence>
<evidence type="ECO:0000256" key="1">
    <source>
        <dbReference type="ARBA" id="ARBA00006484"/>
    </source>
</evidence>
<comment type="similarity">
    <text evidence="1">Belongs to the short-chain dehydrogenases/reductases (SDR) family.</text>
</comment>
<reference evidence="3 4" key="1">
    <citation type="submission" date="2020-02" db="EMBL/GenBank/DDBJ databases">
        <title>Acidophilic actinobacteria isolated from forest soil.</title>
        <authorList>
            <person name="Golinska P."/>
        </authorList>
    </citation>
    <scope>NUCLEOTIDE SEQUENCE [LARGE SCALE GENOMIC DNA]</scope>
    <source>
        <strain evidence="3 4">NL8</strain>
    </source>
</reference>
<sequence>MTQQQRPVALVTGVGRRAGIGAAIVEKLARDGWDIGFTYWRAYDDRMEWGRDEEARAAITAELEAHGARVYAAEADLALPETPERVFAEVREQLGDVRALVMAHCESVDSGILDTSVESWDRHFAVNARASWLLVREYAKYYTQPHGSGRIIALTSDHVINNLPYGASKGTLDRLMVAAAVELRDLGLTANAVDPGPTQTGWMSEDLETYIRERTPLGRNGVPADSAELVAFLCSERGGWINGQVLNSDGGFAVAR</sequence>
<dbReference type="RefSeq" id="WP_212018821.1">
    <property type="nucleotide sequence ID" value="NZ_JAAFYZ010000214.1"/>
</dbReference>
<dbReference type="PANTHER" id="PTHR48107">
    <property type="entry name" value="NADPH-DEPENDENT ALDEHYDE REDUCTASE-LIKE PROTEIN, CHLOROPLASTIC-RELATED"/>
    <property type="match status" value="1"/>
</dbReference>
<accession>A0ABS5L3D1</accession>
<comment type="caution">
    <text evidence="3">The sequence shown here is derived from an EMBL/GenBank/DDBJ whole genome shotgun (WGS) entry which is preliminary data.</text>
</comment>
<organism evidence="3 4">
    <name type="scientific">Catenulispora pinistramenti</name>
    <dbReference type="NCBI Taxonomy" id="2705254"/>
    <lineage>
        <taxon>Bacteria</taxon>
        <taxon>Bacillati</taxon>
        <taxon>Actinomycetota</taxon>
        <taxon>Actinomycetes</taxon>
        <taxon>Catenulisporales</taxon>
        <taxon>Catenulisporaceae</taxon>
        <taxon>Catenulispora</taxon>
    </lineage>
</organism>
<keyword evidence="4" id="KW-1185">Reference proteome</keyword>
<evidence type="ECO:0000313" key="4">
    <source>
        <dbReference type="Proteomes" id="UP000730482"/>
    </source>
</evidence>
<protein>
    <submittedName>
        <fullName evidence="3">SDR family oxidoreductase</fullName>
    </submittedName>
</protein>
<keyword evidence="2" id="KW-0560">Oxidoreductase</keyword>
<name>A0ABS5L3D1_9ACTN</name>
<evidence type="ECO:0000256" key="2">
    <source>
        <dbReference type="ARBA" id="ARBA00023002"/>
    </source>
</evidence>
<dbReference type="EMBL" id="JAAFYZ010000214">
    <property type="protein sequence ID" value="MBS2552843.1"/>
    <property type="molecule type" value="Genomic_DNA"/>
</dbReference>
<dbReference type="PANTHER" id="PTHR48107:SF7">
    <property type="entry name" value="RE15974P"/>
    <property type="match status" value="1"/>
</dbReference>
<dbReference type="SUPFAM" id="SSF51735">
    <property type="entry name" value="NAD(P)-binding Rossmann-fold domains"/>
    <property type="match status" value="1"/>
</dbReference>
<dbReference type="CDD" id="cd05233">
    <property type="entry name" value="SDR_c"/>
    <property type="match status" value="1"/>
</dbReference>
<dbReference type="InterPro" id="IPR036291">
    <property type="entry name" value="NAD(P)-bd_dom_sf"/>
</dbReference>
<dbReference type="Proteomes" id="UP000730482">
    <property type="component" value="Unassembled WGS sequence"/>
</dbReference>
<gene>
    <name evidence="3" type="ORF">KGQ19_38920</name>
</gene>